<evidence type="ECO:0000259" key="1">
    <source>
        <dbReference type="PROSITE" id="PS51352"/>
    </source>
</evidence>
<dbReference type="PROSITE" id="PS51352">
    <property type="entry name" value="THIOREDOXIN_2"/>
    <property type="match status" value="1"/>
</dbReference>
<accession>A0A923IX51</accession>
<dbReference type="PANTHER" id="PTHR42852:SF13">
    <property type="entry name" value="PROTEIN DIPZ"/>
    <property type="match status" value="1"/>
</dbReference>
<dbReference type="InterPro" id="IPR050553">
    <property type="entry name" value="Thioredoxin_ResA/DsbE_sf"/>
</dbReference>
<dbReference type="EMBL" id="WNXD01000002">
    <property type="protein sequence ID" value="MBB2146804.1"/>
    <property type="molecule type" value="Genomic_DNA"/>
</dbReference>
<proteinExistence type="predicted"/>
<dbReference type="CDD" id="cd02966">
    <property type="entry name" value="TlpA_like_family"/>
    <property type="match status" value="1"/>
</dbReference>
<feature type="domain" description="Thioredoxin" evidence="1">
    <location>
        <begin position="30"/>
        <end position="183"/>
    </location>
</feature>
<dbReference type="InterPro" id="IPR036249">
    <property type="entry name" value="Thioredoxin-like_sf"/>
</dbReference>
<dbReference type="InterPro" id="IPR013766">
    <property type="entry name" value="Thioredoxin_domain"/>
</dbReference>
<protein>
    <submittedName>
        <fullName evidence="2">Redoxin family protein</fullName>
    </submittedName>
</protein>
<keyword evidence="3" id="KW-1185">Reference proteome</keyword>
<dbReference type="Gene3D" id="3.40.30.10">
    <property type="entry name" value="Glutaredoxin"/>
    <property type="match status" value="1"/>
</dbReference>
<dbReference type="RefSeq" id="WP_182923442.1">
    <property type="nucleotide sequence ID" value="NZ_WNXD01000002.1"/>
</dbReference>
<gene>
    <name evidence="2" type="ORF">GM921_14975</name>
</gene>
<dbReference type="Proteomes" id="UP000601055">
    <property type="component" value="Unassembled WGS sequence"/>
</dbReference>
<dbReference type="Pfam" id="PF08534">
    <property type="entry name" value="Redoxin"/>
    <property type="match status" value="1"/>
</dbReference>
<dbReference type="AlphaFoldDB" id="A0A923IX51"/>
<reference evidence="2" key="1">
    <citation type="submission" date="2019-11" db="EMBL/GenBank/DDBJ databases">
        <title>Description of Pedobacter sp. LMG 31464T.</title>
        <authorList>
            <person name="Carlier A."/>
            <person name="Qi S."/>
            <person name="Vandamme P."/>
        </authorList>
    </citation>
    <scope>NUCLEOTIDE SEQUENCE</scope>
    <source>
        <strain evidence="2">LMG 31464</strain>
    </source>
</reference>
<dbReference type="SUPFAM" id="SSF52833">
    <property type="entry name" value="Thioredoxin-like"/>
    <property type="match status" value="1"/>
</dbReference>
<evidence type="ECO:0000313" key="3">
    <source>
        <dbReference type="Proteomes" id="UP000601055"/>
    </source>
</evidence>
<sequence length="470" mass="54367">MRKIIILILLLGNITVGFAQNKFFTNYSELHIGNRMPNIKLDFKDSKSVNVVSFADLKGKLVIFDFWSTYCPDCVASFPYMEELQNKFKDKIQVILVNSVNSDEDINKLFENTLPSFKGKFIPRPKLPSIQGITGKNLLKLFPHLVEPFHAWVDPTGIVRLLGSQINSHNMDKISEVIEGRAVTFIDYNKNYNGKEPFFLGINKKLEILKSGSIITSYSPDLADPLGKIFENRIDSLAGTIRNSLINFRLVDLYQYAFSDHLKYFNKINLNANRTNQIVLFVKDTLNYSIAFKDFNKLTDLDLQKSSYSYESILPQKTPNSVRKEYMLQDLNRYFSYKLGAFGELKKIDVKCLVLIRTSNVDKLKAINTTRDVRDTLIENKAFRIYKGCEMREVIRTTIFDDENNPLLKDRILLDETFYQGKIDMIMPIILSKQHITLDDLRKSLIKYDLDIVEKTRLVERIVISEKIIP</sequence>
<evidence type="ECO:0000313" key="2">
    <source>
        <dbReference type="EMBL" id="MBB2146804.1"/>
    </source>
</evidence>
<dbReference type="PANTHER" id="PTHR42852">
    <property type="entry name" value="THIOL:DISULFIDE INTERCHANGE PROTEIN DSBE"/>
    <property type="match status" value="1"/>
</dbReference>
<dbReference type="GO" id="GO:0016491">
    <property type="term" value="F:oxidoreductase activity"/>
    <property type="evidence" value="ECO:0007669"/>
    <property type="project" value="InterPro"/>
</dbReference>
<organism evidence="2 3">
    <name type="scientific">Pedobacter planticolens</name>
    <dbReference type="NCBI Taxonomy" id="2679964"/>
    <lineage>
        <taxon>Bacteria</taxon>
        <taxon>Pseudomonadati</taxon>
        <taxon>Bacteroidota</taxon>
        <taxon>Sphingobacteriia</taxon>
        <taxon>Sphingobacteriales</taxon>
        <taxon>Sphingobacteriaceae</taxon>
        <taxon>Pedobacter</taxon>
    </lineage>
</organism>
<comment type="caution">
    <text evidence="2">The sequence shown here is derived from an EMBL/GenBank/DDBJ whole genome shotgun (WGS) entry which is preliminary data.</text>
</comment>
<dbReference type="InterPro" id="IPR013740">
    <property type="entry name" value="Redoxin"/>
</dbReference>
<name>A0A923IX51_9SPHI</name>